<evidence type="ECO:0000256" key="2">
    <source>
        <dbReference type="ARBA" id="ARBA00022692"/>
    </source>
</evidence>
<protein>
    <submittedName>
        <fullName evidence="7">O-antigen ligase family protein</fullName>
    </submittedName>
</protein>
<dbReference type="GO" id="GO:0016874">
    <property type="term" value="F:ligase activity"/>
    <property type="evidence" value="ECO:0007669"/>
    <property type="project" value="UniProtKB-KW"/>
</dbReference>
<evidence type="ECO:0000256" key="4">
    <source>
        <dbReference type="ARBA" id="ARBA00023136"/>
    </source>
</evidence>
<evidence type="ECO:0000313" key="8">
    <source>
        <dbReference type="Proteomes" id="UP001606210"/>
    </source>
</evidence>
<dbReference type="PANTHER" id="PTHR37422:SF13">
    <property type="entry name" value="LIPOPOLYSACCHARIDE BIOSYNTHESIS PROTEIN PA4999-RELATED"/>
    <property type="match status" value="1"/>
</dbReference>
<feature type="transmembrane region" description="Helical" evidence="5">
    <location>
        <begin position="124"/>
        <end position="144"/>
    </location>
</feature>
<feature type="domain" description="O-antigen ligase-related" evidence="6">
    <location>
        <begin position="200"/>
        <end position="332"/>
    </location>
</feature>
<proteinExistence type="predicted"/>
<feature type="transmembrane region" description="Helical" evidence="5">
    <location>
        <begin position="66"/>
        <end position="85"/>
    </location>
</feature>
<evidence type="ECO:0000256" key="1">
    <source>
        <dbReference type="ARBA" id="ARBA00004141"/>
    </source>
</evidence>
<dbReference type="Pfam" id="PF04932">
    <property type="entry name" value="Wzy_C"/>
    <property type="match status" value="1"/>
</dbReference>
<evidence type="ECO:0000313" key="7">
    <source>
        <dbReference type="EMBL" id="MFG6431803.1"/>
    </source>
</evidence>
<feature type="transmembrane region" description="Helical" evidence="5">
    <location>
        <begin position="355"/>
        <end position="378"/>
    </location>
</feature>
<dbReference type="RefSeq" id="WP_394481153.1">
    <property type="nucleotide sequence ID" value="NZ_JBIGHV010000006.1"/>
</dbReference>
<sequence>MRHPTRSLPATLALLATVAYLAVAPLLAYPASAHDGSRALQLALLAVVSLLAVAGSVGLRATAPDSLKACALAALAIALPSLLAAPNRAAAAQEIALMLGLAVLALQVCHAARGNAIGWAYDGLLAGSCTYFLLTTGIYGVALLDAGAGPLNARLLHLGFDNPRFFNHVQTLALPVLLGWSVAAPDRLRRRAASVAASLHFAWLFMDVARASLLALAVATVWCCWVGARPLWRRLLLCALAGFVIHWVLFVALPIALGRSWFTHFAGLQELTSSHSRDLLLSAALDLIRDHPWLGAGPMHFAALAHPKGAHPHNLYLQWAAEFGLPSLLLLVAVLAIPLWRASALLRQTRSQSPAMTAALSAALLAALVDAGFSGNFVMPLSQVWIAVTYGLLLAALPIGLAVTTPLRTGLRRLALAGLLASQVWLCAVAWHQWQHIPPRISDLSPITTADQKPRPRFWQQGWL</sequence>
<keyword evidence="2 5" id="KW-0812">Transmembrane</keyword>
<accession>A0ABW7F5A5</accession>
<evidence type="ECO:0000259" key="6">
    <source>
        <dbReference type="Pfam" id="PF04932"/>
    </source>
</evidence>
<comment type="caution">
    <text evidence="7">The sequence shown here is derived from an EMBL/GenBank/DDBJ whole genome shotgun (WGS) entry which is preliminary data.</text>
</comment>
<evidence type="ECO:0000256" key="5">
    <source>
        <dbReference type="SAM" id="Phobius"/>
    </source>
</evidence>
<dbReference type="InterPro" id="IPR007016">
    <property type="entry name" value="O-antigen_ligase-rel_domated"/>
</dbReference>
<keyword evidence="4 5" id="KW-0472">Membrane</keyword>
<organism evidence="7 8">
    <name type="scientific">Pelomonas parva</name>
    <dbReference type="NCBI Taxonomy" id="3299032"/>
    <lineage>
        <taxon>Bacteria</taxon>
        <taxon>Pseudomonadati</taxon>
        <taxon>Pseudomonadota</taxon>
        <taxon>Betaproteobacteria</taxon>
        <taxon>Burkholderiales</taxon>
        <taxon>Sphaerotilaceae</taxon>
        <taxon>Roseateles</taxon>
    </lineage>
</organism>
<feature type="transmembrane region" description="Helical" evidence="5">
    <location>
        <begin position="384"/>
        <end position="403"/>
    </location>
</feature>
<keyword evidence="3 5" id="KW-1133">Transmembrane helix</keyword>
<name>A0ABW7F5A5_9BURK</name>
<feature type="transmembrane region" description="Helical" evidence="5">
    <location>
        <begin position="91"/>
        <end position="112"/>
    </location>
</feature>
<keyword evidence="8" id="KW-1185">Reference proteome</keyword>
<dbReference type="EMBL" id="JBIGHV010000006">
    <property type="protein sequence ID" value="MFG6431803.1"/>
    <property type="molecule type" value="Genomic_DNA"/>
</dbReference>
<dbReference type="PANTHER" id="PTHR37422">
    <property type="entry name" value="TEICHURONIC ACID BIOSYNTHESIS PROTEIN TUAE"/>
    <property type="match status" value="1"/>
</dbReference>
<comment type="subcellular location">
    <subcellularLocation>
        <location evidence="1">Membrane</location>
        <topology evidence="1">Multi-pass membrane protein</topology>
    </subcellularLocation>
</comment>
<evidence type="ECO:0000256" key="3">
    <source>
        <dbReference type="ARBA" id="ARBA00022989"/>
    </source>
</evidence>
<keyword evidence="7" id="KW-0436">Ligase</keyword>
<reference evidence="7 8" key="1">
    <citation type="submission" date="2024-08" db="EMBL/GenBank/DDBJ databases">
        <authorList>
            <person name="Lu H."/>
        </authorList>
    </citation>
    <scope>NUCLEOTIDE SEQUENCE [LARGE SCALE GENOMIC DNA]</scope>
    <source>
        <strain evidence="7 8">LYH14W</strain>
    </source>
</reference>
<dbReference type="Proteomes" id="UP001606210">
    <property type="component" value="Unassembled WGS sequence"/>
</dbReference>
<gene>
    <name evidence="7" type="ORF">ACG00Y_17915</name>
</gene>
<feature type="transmembrane region" description="Helical" evidence="5">
    <location>
        <begin position="323"/>
        <end position="343"/>
    </location>
</feature>
<dbReference type="InterPro" id="IPR051533">
    <property type="entry name" value="WaaL-like"/>
</dbReference>
<feature type="transmembrane region" description="Helical" evidence="5">
    <location>
        <begin position="235"/>
        <end position="257"/>
    </location>
</feature>
<feature type="transmembrane region" description="Helical" evidence="5">
    <location>
        <begin position="212"/>
        <end position="228"/>
    </location>
</feature>
<feature type="transmembrane region" description="Helical" evidence="5">
    <location>
        <begin position="38"/>
        <end position="59"/>
    </location>
</feature>